<dbReference type="GO" id="GO:0003700">
    <property type="term" value="F:DNA-binding transcription factor activity"/>
    <property type="evidence" value="ECO:0007669"/>
    <property type="project" value="InterPro"/>
</dbReference>
<dbReference type="InterPro" id="IPR036388">
    <property type="entry name" value="WH-like_DNA-bd_sf"/>
</dbReference>
<dbReference type="InterPro" id="IPR005119">
    <property type="entry name" value="LysR_subst-bd"/>
</dbReference>
<comment type="caution">
    <text evidence="9">The sequence shown here is derived from an EMBL/GenBank/DDBJ whole genome shotgun (WGS) entry which is preliminary data.</text>
</comment>
<evidence type="ECO:0000256" key="7">
    <source>
        <dbReference type="ARBA" id="ARBA00083243"/>
    </source>
</evidence>
<dbReference type="SUPFAM" id="SSF46785">
    <property type="entry name" value="Winged helix' DNA-binding domain"/>
    <property type="match status" value="1"/>
</dbReference>
<dbReference type="SUPFAM" id="SSF53850">
    <property type="entry name" value="Periplasmic binding protein-like II"/>
    <property type="match status" value="1"/>
</dbReference>
<proteinExistence type="inferred from homology"/>
<accession>A0A7Z0J262</accession>
<dbReference type="Pfam" id="PF00126">
    <property type="entry name" value="HTH_1"/>
    <property type="match status" value="1"/>
</dbReference>
<dbReference type="GO" id="GO:0000976">
    <property type="term" value="F:transcription cis-regulatory region binding"/>
    <property type="evidence" value="ECO:0007669"/>
    <property type="project" value="TreeGrafter"/>
</dbReference>
<protein>
    <recommendedName>
        <fullName evidence="6">HTH-type transcriptional regulator TtuA</fullName>
    </recommendedName>
    <alternativeName>
        <fullName evidence="7">Tartrate utilization transcriptional regulator</fullName>
    </alternativeName>
</protein>
<dbReference type="Pfam" id="PF03466">
    <property type="entry name" value="LysR_substrate"/>
    <property type="match status" value="1"/>
</dbReference>
<gene>
    <name evidence="9" type="ORF">GGI64_006522</name>
</gene>
<evidence type="ECO:0000313" key="9">
    <source>
        <dbReference type="EMBL" id="NYJ15413.1"/>
    </source>
</evidence>
<comment type="similarity">
    <text evidence="1">Belongs to the LysR transcriptional regulatory family.</text>
</comment>
<dbReference type="FunFam" id="1.10.10.10:FF:000001">
    <property type="entry name" value="LysR family transcriptional regulator"/>
    <property type="match status" value="1"/>
</dbReference>
<evidence type="ECO:0000256" key="6">
    <source>
        <dbReference type="ARBA" id="ARBA00067332"/>
    </source>
</evidence>
<comment type="function">
    <text evidence="5">Transcriptional regulator of the ttuABCDE tartrate utilization operon.</text>
</comment>
<organism evidence="9 10">
    <name type="scientific">Rhizobium leguminosarum</name>
    <dbReference type="NCBI Taxonomy" id="384"/>
    <lineage>
        <taxon>Bacteria</taxon>
        <taxon>Pseudomonadati</taxon>
        <taxon>Pseudomonadota</taxon>
        <taxon>Alphaproteobacteria</taxon>
        <taxon>Hyphomicrobiales</taxon>
        <taxon>Rhizobiaceae</taxon>
        <taxon>Rhizobium/Agrobacterium group</taxon>
        <taxon>Rhizobium</taxon>
    </lineage>
</organism>
<dbReference type="EMBL" id="JACBZV010000020">
    <property type="protein sequence ID" value="NYJ15413.1"/>
    <property type="molecule type" value="Genomic_DNA"/>
</dbReference>
<evidence type="ECO:0000256" key="1">
    <source>
        <dbReference type="ARBA" id="ARBA00009437"/>
    </source>
</evidence>
<evidence type="ECO:0000313" key="10">
    <source>
        <dbReference type="Proteomes" id="UP000535276"/>
    </source>
</evidence>
<dbReference type="PROSITE" id="PS50931">
    <property type="entry name" value="HTH_LYSR"/>
    <property type="match status" value="1"/>
</dbReference>
<feature type="domain" description="HTH lysR-type" evidence="8">
    <location>
        <begin position="2"/>
        <end position="59"/>
    </location>
</feature>
<dbReference type="PANTHER" id="PTHR30126">
    <property type="entry name" value="HTH-TYPE TRANSCRIPTIONAL REGULATOR"/>
    <property type="match status" value="1"/>
</dbReference>
<reference evidence="9 10" key="1">
    <citation type="submission" date="2020-07" db="EMBL/GenBank/DDBJ databases">
        <title>Genomic Encyclopedia of Type Strains, Phase IV (KMG-V): Genome sequencing to study the core and pangenomes of soil and plant-associated prokaryotes.</title>
        <authorList>
            <person name="Whitman W."/>
        </authorList>
    </citation>
    <scope>NUCLEOTIDE SEQUENCE [LARGE SCALE GENOMIC DNA]</scope>
    <source>
        <strain evidence="9 10">SEMIA 4052</strain>
    </source>
</reference>
<dbReference type="RefSeq" id="WP_179613699.1">
    <property type="nucleotide sequence ID" value="NZ_JACBZV010000020.1"/>
</dbReference>
<dbReference type="PRINTS" id="PR00039">
    <property type="entry name" value="HTHLYSR"/>
</dbReference>
<dbReference type="Gene3D" id="1.10.10.10">
    <property type="entry name" value="Winged helix-like DNA-binding domain superfamily/Winged helix DNA-binding domain"/>
    <property type="match status" value="1"/>
</dbReference>
<dbReference type="Gene3D" id="3.40.190.10">
    <property type="entry name" value="Periplasmic binding protein-like II"/>
    <property type="match status" value="2"/>
</dbReference>
<dbReference type="PANTHER" id="PTHR30126:SF77">
    <property type="entry name" value="TRANSCRIPTIONAL REGULATORY PROTEIN"/>
    <property type="match status" value="1"/>
</dbReference>
<name>A0A7Z0J262_RHILE</name>
<evidence type="ECO:0000256" key="3">
    <source>
        <dbReference type="ARBA" id="ARBA00023125"/>
    </source>
</evidence>
<evidence type="ECO:0000259" key="8">
    <source>
        <dbReference type="PROSITE" id="PS50931"/>
    </source>
</evidence>
<dbReference type="InterPro" id="IPR036390">
    <property type="entry name" value="WH_DNA-bd_sf"/>
</dbReference>
<evidence type="ECO:0000256" key="4">
    <source>
        <dbReference type="ARBA" id="ARBA00023163"/>
    </source>
</evidence>
<keyword evidence="4" id="KW-0804">Transcription</keyword>
<dbReference type="CDD" id="cd05466">
    <property type="entry name" value="PBP2_LTTR_substrate"/>
    <property type="match status" value="1"/>
</dbReference>
<dbReference type="InterPro" id="IPR000847">
    <property type="entry name" value="LysR_HTH_N"/>
</dbReference>
<keyword evidence="2" id="KW-0805">Transcription regulation</keyword>
<evidence type="ECO:0000256" key="5">
    <source>
        <dbReference type="ARBA" id="ARBA00054626"/>
    </source>
</evidence>
<dbReference type="Proteomes" id="UP000535276">
    <property type="component" value="Unassembled WGS sequence"/>
</dbReference>
<dbReference type="AlphaFoldDB" id="A0A7Z0J262"/>
<keyword evidence="3 9" id="KW-0238">DNA-binding</keyword>
<evidence type="ECO:0000256" key="2">
    <source>
        <dbReference type="ARBA" id="ARBA00023015"/>
    </source>
</evidence>
<sequence length="301" mass="33491">MFSLRSLEIFYWAAHLHSFSRAAEKLNTTQPGVSQRISALENLVGEPLINRSSKPIALTSVGRVLYGHAEVVLRQVSAMEKDLALHEKTQRRVRLGVSETIVQTWLSAFLEQSSREFSNIEFDITVDVTPPMLRALLEGEIDMALALGPSVVDGFTQRKLNDFPLHFYARSGLLGGEALTYANASRFPILTYPRNTYPYEHLRDMLLRKTGRPPRIFTNSSISTIEKMALDGVGIALVAEGSLQADAQDHDLKQLSTDIVLPPLSFYAYYPLGVGGEILGELAQIAETTADRYAHARRRST</sequence>